<accession>A0A812LA52</accession>
<feature type="compositionally biased region" description="Polar residues" evidence="1">
    <location>
        <begin position="38"/>
        <end position="47"/>
    </location>
</feature>
<reference evidence="2" key="1">
    <citation type="submission" date="2021-02" db="EMBL/GenBank/DDBJ databases">
        <authorList>
            <person name="Dougan E. K."/>
            <person name="Rhodes N."/>
            <person name="Thang M."/>
            <person name="Chan C."/>
        </authorList>
    </citation>
    <scope>NUCLEOTIDE SEQUENCE</scope>
</reference>
<comment type="caution">
    <text evidence="2">The sequence shown here is derived from an EMBL/GenBank/DDBJ whole genome shotgun (WGS) entry which is preliminary data.</text>
</comment>
<evidence type="ECO:0000313" key="2">
    <source>
        <dbReference type="EMBL" id="CAE7242460.1"/>
    </source>
</evidence>
<dbReference type="Proteomes" id="UP000604046">
    <property type="component" value="Unassembled WGS sequence"/>
</dbReference>
<protein>
    <submittedName>
        <fullName evidence="2">Uncharacterized protein</fullName>
    </submittedName>
</protein>
<feature type="compositionally biased region" description="Pro residues" evidence="1">
    <location>
        <begin position="95"/>
        <end position="106"/>
    </location>
</feature>
<name>A0A812LA52_9DINO</name>
<dbReference type="AlphaFoldDB" id="A0A812LA52"/>
<feature type="compositionally biased region" description="Low complexity" evidence="1">
    <location>
        <begin position="17"/>
        <end position="28"/>
    </location>
</feature>
<dbReference type="EMBL" id="CAJNDS010000977">
    <property type="protein sequence ID" value="CAE7242460.1"/>
    <property type="molecule type" value="Genomic_DNA"/>
</dbReference>
<gene>
    <name evidence="2" type="ORF">SNAT2548_LOCUS11128</name>
</gene>
<feature type="region of interest" description="Disordered" evidence="1">
    <location>
        <begin position="1"/>
        <end position="199"/>
    </location>
</feature>
<feature type="compositionally biased region" description="Polar residues" evidence="1">
    <location>
        <begin position="132"/>
        <end position="148"/>
    </location>
</feature>
<evidence type="ECO:0000313" key="3">
    <source>
        <dbReference type="Proteomes" id="UP000604046"/>
    </source>
</evidence>
<proteinExistence type="predicted"/>
<keyword evidence="3" id="KW-1185">Reference proteome</keyword>
<evidence type="ECO:0000256" key="1">
    <source>
        <dbReference type="SAM" id="MobiDB-lite"/>
    </source>
</evidence>
<organism evidence="2 3">
    <name type="scientific">Symbiodinium natans</name>
    <dbReference type="NCBI Taxonomy" id="878477"/>
    <lineage>
        <taxon>Eukaryota</taxon>
        <taxon>Sar</taxon>
        <taxon>Alveolata</taxon>
        <taxon>Dinophyceae</taxon>
        <taxon>Suessiales</taxon>
        <taxon>Symbiodiniaceae</taxon>
        <taxon>Symbiodinium</taxon>
    </lineage>
</organism>
<sequence>MDCEEHRSNLAPEQLDPPAKSASSSAPAQAKRFGDAQSEVNGPQKRQATAKYPFRVPPRAAAPSQHKLGSLPSTNSGSVIAPRPRSGPPVRMVAPRPPLASTPDPAPRQRDVALGSPESPGSSVAVKPKALQQRQPVPESTVSPTASQRRSKVEEEAASSSQSTEVPASQGEILSQSTSSETAALSQETSAQMTTERDLAQTSKAHWTAKDFLAALKSGYLETVAERMEGKIGIPDECWDPASSRNSIKNFLERYNKTEEQDQSLHHFEHWRDGSHFHATLIATGFHNRRFEGSSVNDPKAARHPPGSKDWVRTRKRFAERAACAAFMADQQVNEVRRCLPPAMSIIRKKMQFTDAQRKELTAICGREFQTVSDQIIAAVYQGFRKLGCRTAAWDALRGVSGSAIPKETS</sequence>
<feature type="compositionally biased region" description="Polar residues" evidence="1">
    <location>
        <begin position="172"/>
        <end position="199"/>
    </location>
</feature>